<dbReference type="STRING" id="49012.A0A0F7SBV9"/>
<evidence type="ECO:0000256" key="1">
    <source>
        <dbReference type="ARBA" id="ARBA00009885"/>
    </source>
</evidence>
<accession>A0A0F7SBV9</accession>
<reference evidence="4" key="1">
    <citation type="submission" date="2014-06" db="EMBL/GenBank/DDBJ databases">
        <authorList>
            <person name="Berkman P.J."/>
        </authorList>
    </citation>
    <scope>NUCLEOTIDE SEQUENCE [LARGE SCALE GENOMIC DNA]</scope>
</reference>
<name>A0A0F7SBV9_9BASI</name>
<feature type="compositionally biased region" description="Polar residues" evidence="2">
    <location>
        <begin position="1"/>
        <end position="24"/>
    </location>
</feature>
<dbReference type="PANTHER" id="PTHR12775">
    <property type="entry name" value="PROTEIN C20ORF43 HOMOLOG"/>
    <property type="match status" value="1"/>
</dbReference>
<proteinExistence type="inferred from homology"/>
<dbReference type="GO" id="GO:0006274">
    <property type="term" value="P:DNA replication termination"/>
    <property type="evidence" value="ECO:0007669"/>
    <property type="project" value="TreeGrafter"/>
</dbReference>
<evidence type="ECO:0000313" key="3">
    <source>
        <dbReference type="EMBL" id="CDW98560.1"/>
    </source>
</evidence>
<dbReference type="InterPro" id="IPR027799">
    <property type="entry name" value="Rtf2_RING-finger"/>
</dbReference>
<evidence type="ECO:0000256" key="2">
    <source>
        <dbReference type="SAM" id="MobiDB-lite"/>
    </source>
</evidence>
<feature type="region of interest" description="Disordered" evidence="2">
    <location>
        <begin position="232"/>
        <end position="310"/>
    </location>
</feature>
<feature type="compositionally biased region" description="Low complexity" evidence="2">
    <location>
        <begin position="297"/>
        <end position="310"/>
    </location>
</feature>
<dbReference type="GO" id="GO:0005634">
    <property type="term" value="C:nucleus"/>
    <property type="evidence" value="ECO:0007669"/>
    <property type="project" value="TreeGrafter"/>
</dbReference>
<dbReference type="Pfam" id="PF04641">
    <property type="entry name" value="Rtf2"/>
    <property type="match status" value="1"/>
</dbReference>
<dbReference type="AlphaFoldDB" id="A0A0F7SBV9"/>
<evidence type="ECO:0000313" key="4">
    <source>
        <dbReference type="Proteomes" id="UP000242770"/>
    </source>
</evidence>
<gene>
    <name evidence="3" type="primary">SSCI58080.1</name>
</gene>
<feature type="compositionally biased region" description="Polar residues" evidence="2">
    <location>
        <begin position="101"/>
        <end position="113"/>
    </location>
</feature>
<keyword evidence="4" id="KW-1185">Reference proteome</keyword>
<feature type="compositionally biased region" description="Basic and acidic residues" evidence="2">
    <location>
        <begin position="238"/>
        <end position="253"/>
    </location>
</feature>
<feature type="region of interest" description="Disordered" evidence="2">
    <location>
        <begin position="1"/>
        <end position="41"/>
    </location>
</feature>
<sequence length="310" mass="33544">MSMRVTPSANTAQGRTASDSSKTASRGVKKREVTMGNDGGSIAKRDELVRTKASFEKVDPELLRQSLWTVCALSRRPLEAPIVSDPLGRLYNKDSTVQHLLQRSQNDSSSSKTADPIPHIRGLRDITELNLTPNTLYRPPSPTTSSNQHSVYPFMCPLSSKQMDGKQRFVYIASCGCAMSATGLRTTVAASEASKDRPDDKPCPVCGKPFNAAGLAKGKQPEVGGSVVTINPSEAEEAEMREAMEKARAEQAARKKAKARTADQALEKGKAQEGDASEDKAQRKRRKAERKAEKSARIAALTAELAAEQS</sequence>
<feature type="region of interest" description="Disordered" evidence="2">
    <location>
        <begin position="101"/>
        <end position="122"/>
    </location>
</feature>
<dbReference type="PANTHER" id="PTHR12775:SF0">
    <property type="entry name" value="REPLICATION TERMINATION FACTOR 2"/>
    <property type="match status" value="1"/>
</dbReference>
<dbReference type="InterPro" id="IPR006735">
    <property type="entry name" value="Rtf2"/>
</dbReference>
<dbReference type="CDD" id="cd16653">
    <property type="entry name" value="RING-like_Rtf2"/>
    <property type="match status" value="1"/>
</dbReference>
<comment type="similarity">
    <text evidence="1">Belongs to the rtf2 family.</text>
</comment>
<organism evidence="3 4">
    <name type="scientific">Sporisorium scitamineum</name>
    <dbReference type="NCBI Taxonomy" id="49012"/>
    <lineage>
        <taxon>Eukaryota</taxon>
        <taxon>Fungi</taxon>
        <taxon>Dikarya</taxon>
        <taxon>Basidiomycota</taxon>
        <taxon>Ustilaginomycotina</taxon>
        <taxon>Ustilaginomycetes</taxon>
        <taxon>Ustilaginales</taxon>
        <taxon>Ustilaginaceae</taxon>
        <taxon>Sporisorium</taxon>
    </lineage>
</organism>
<dbReference type="EMBL" id="CCFA01003498">
    <property type="protein sequence ID" value="CDW98560.1"/>
    <property type="molecule type" value="Genomic_DNA"/>
</dbReference>
<feature type="compositionally biased region" description="Basic and acidic residues" evidence="2">
    <location>
        <begin position="265"/>
        <end position="281"/>
    </location>
</feature>
<protein>
    <submittedName>
        <fullName evidence="3">Uncharacterized protein</fullName>
    </submittedName>
</protein>
<dbReference type="Proteomes" id="UP000242770">
    <property type="component" value="Unassembled WGS sequence"/>
</dbReference>